<gene>
    <name evidence="2" type="ORF">HMPREF9123_2775</name>
</gene>
<proteinExistence type="predicted"/>
<feature type="region of interest" description="Disordered" evidence="1">
    <location>
        <begin position="70"/>
        <end position="90"/>
    </location>
</feature>
<dbReference type="AlphaFoldDB" id="F2BGB8"/>
<evidence type="ECO:0000313" key="3">
    <source>
        <dbReference type="Proteomes" id="UP000004105"/>
    </source>
</evidence>
<dbReference type="EMBL" id="AFAY01000054">
    <property type="protein sequence ID" value="EGF06815.1"/>
    <property type="molecule type" value="Genomic_DNA"/>
</dbReference>
<dbReference type="STRING" id="267212.GCA_001063965_02149"/>
<evidence type="ECO:0000256" key="1">
    <source>
        <dbReference type="SAM" id="MobiDB-lite"/>
    </source>
</evidence>
<organism evidence="2 3">
    <name type="scientific">Neisseria bacilliformis ATCC BAA-1200</name>
    <dbReference type="NCBI Taxonomy" id="888742"/>
    <lineage>
        <taxon>Bacteria</taxon>
        <taxon>Pseudomonadati</taxon>
        <taxon>Pseudomonadota</taxon>
        <taxon>Betaproteobacteria</taxon>
        <taxon>Neisseriales</taxon>
        <taxon>Neisseriaceae</taxon>
        <taxon>Neisseria</taxon>
    </lineage>
</organism>
<name>F2BGB8_9NEIS</name>
<feature type="compositionally biased region" description="Basic and acidic residues" evidence="1">
    <location>
        <begin position="74"/>
        <end position="90"/>
    </location>
</feature>
<accession>F2BGB8</accession>
<dbReference type="HOGENOM" id="CLU_2143170_0_0_4"/>
<protein>
    <submittedName>
        <fullName evidence="2">Uncharacterized protein</fullName>
    </submittedName>
</protein>
<evidence type="ECO:0000313" key="2">
    <source>
        <dbReference type="EMBL" id="EGF06815.1"/>
    </source>
</evidence>
<sequence length="112" mass="12527">MVSWRNYLMDGSILVKFGKQNFVVFNHPNKGTTMLKSAVLALAAAVSLSACVGSQPYVSRLSPAELEQNAEAVNRAERAERAERRAEDREEMMNAADAVRRANEGRRVYILR</sequence>
<comment type="caution">
    <text evidence="2">The sequence shown here is derived from an EMBL/GenBank/DDBJ whole genome shotgun (WGS) entry which is preliminary data.</text>
</comment>
<dbReference type="Proteomes" id="UP000004105">
    <property type="component" value="Unassembled WGS sequence"/>
</dbReference>
<keyword evidence="3" id="KW-1185">Reference proteome</keyword>
<reference evidence="2 3" key="1">
    <citation type="submission" date="2011-02" db="EMBL/GenBank/DDBJ databases">
        <authorList>
            <person name="Muzny D."/>
            <person name="Qin X."/>
            <person name="Deng J."/>
            <person name="Jiang H."/>
            <person name="Liu Y."/>
            <person name="Qu J."/>
            <person name="Song X.-Z."/>
            <person name="Zhang L."/>
            <person name="Thornton R."/>
            <person name="Coyle M."/>
            <person name="Francisco L."/>
            <person name="Jackson L."/>
            <person name="Javaid M."/>
            <person name="Korchina V."/>
            <person name="Kovar C."/>
            <person name="Mata R."/>
            <person name="Mathew T."/>
            <person name="Ngo R."/>
            <person name="Nguyen L."/>
            <person name="Nguyen N."/>
            <person name="Okwuonu G."/>
            <person name="Ongeri F."/>
            <person name="Pham C."/>
            <person name="Simmons D."/>
            <person name="Wilczek-Boney K."/>
            <person name="Hale W."/>
            <person name="Jakkamsetti A."/>
            <person name="Pham P."/>
            <person name="Ruth R."/>
            <person name="San Lucas F."/>
            <person name="Warren J."/>
            <person name="Zhang J."/>
            <person name="Zhao Z."/>
            <person name="Zhou C."/>
            <person name="Zhu D."/>
            <person name="Lee S."/>
            <person name="Bess C."/>
            <person name="Blankenburg K."/>
            <person name="Forbes L."/>
            <person name="Fu Q."/>
            <person name="Gubbala S."/>
            <person name="Hirani K."/>
            <person name="Jayaseelan J.C."/>
            <person name="Lara F."/>
            <person name="Munidasa M."/>
            <person name="Palculict T."/>
            <person name="Patil S."/>
            <person name="Pu L.-L."/>
            <person name="Saada N."/>
            <person name="Tang L."/>
            <person name="Weissenberger G."/>
            <person name="Zhu Y."/>
            <person name="Hemphill L."/>
            <person name="Shang Y."/>
            <person name="Youmans B."/>
            <person name="Ayvaz T."/>
            <person name="Ross M."/>
            <person name="Santibanez J."/>
            <person name="Aqrawi P."/>
            <person name="Gross S."/>
            <person name="Joshi V."/>
            <person name="Fowler G."/>
            <person name="Nazareth L."/>
            <person name="Reid J."/>
            <person name="Worley K."/>
            <person name="Petrosino J."/>
            <person name="Highlander S."/>
            <person name="Gibbs R."/>
        </authorList>
    </citation>
    <scope>NUCLEOTIDE SEQUENCE [LARGE SCALE GENOMIC DNA]</scope>
    <source>
        <strain evidence="2 3">ATCC BAA-1200</strain>
    </source>
</reference>